<comment type="caution">
    <text evidence="1">The sequence shown here is derived from an EMBL/GenBank/DDBJ whole genome shotgun (WGS) entry which is preliminary data.</text>
</comment>
<accession>A0ABU5W0I3</accession>
<dbReference type="Proteomes" id="UP001302274">
    <property type="component" value="Unassembled WGS sequence"/>
</dbReference>
<proteinExistence type="predicted"/>
<name>A0ABU5W0I3_9BACT</name>
<sequence>MAISLFGLWSSKNLQAVKVPERSIASDCQGMVSEIISPLAQEERILRAIAANAHTEKLFKLKNTIWNKVMGPHDFENFNDQEYFRWMEIYKDGNDEFSNINPVSIEQKMALIEVINMRLIQTKLYNEKGLTDEAQKLSLFKLRKLQSHFKYMNLTSKLTRNDLNGFAADLMIILKGPPVTLMDYFTKNKTARMNARVMRMVQEDVLLMGLKGMVERIPEKDSYTRLERGRYTVKRFFQHKIWKYLAVPYDLPWFERVNIPDELLEKIMVDGLEAHDQELIEYLKKQNMIDHYERFRRVYKPIAFSIGFYFYFDKYNSEENPKTAESQEEEKAKFIQFFKDISDKVLDVTTTEEKSEMDLKEEQLERMLHAYKAKYKEEPSQKVIEEMRSKIFQ</sequence>
<dbReference type="RefSeq" id="WP_323578314.1">
    <property type="nucleotide sequence ID" value="NZ_JAYGJQ010000002.1"/>
</dbReference>
<evidence type="ECO:0000313" key="1">
    <source>
        <dbReference type="EMBL" id="MEA9358064.1"/>
    </source>
</evidence>
<dbReference type="EMBL" id="JAYGJQ010000002">
    <property type="protein sequence ID" value="MEA9358064.1"/>
    <property type="molecule type" value="Genomic_DNA"/>
</dbReference>
<organism evidence="1 2">
    <name type="scientific">Bacteriovorax antarcticus</name>
    <dbReference type="NCBI Taxonomy" id="3088717"/>
    <lineage>
        <taxon>Bacteria</taxon>
        <taxon>Pseudomonadati</taxon>
        <taxon>Bdellovibrionota</taxon>
        <taxon>Bacteriovoracia</taxon>
        <taxon>Bacteriovoracales</taxon>
        <taxon>Bacteriovoracaceae</taxon>
        <taxon>Bacteriovorax</taxon>
    </lineage>
</organism>
<keyword evidence="2" id="KW-1185">Reference proteome</keyword>
<protein>
    <submittedName>
        <fullName evidence="1">Uncharacterized protein</fullName>
    </submittedName>
</protein>
<reference evidence="1 2" key="1">
    <citation type="submission" date="2023-11" db="EMBL/GenBank/DDBJ databases">
        <title>A Novel Polar Bacteriovorax (B. antarcticus) Isolated from the Biocrust in Antarctica.</title>
        <authorList>
            <person name="Mun W."/>
            <person name="Choi S.Y."/>
            <person name="Mitchell R.J."/>
        </authorList>
    </citation>
    <scope>NUCLEOTIDE SEQUENCE [LARGE SCALE GENOMIC DNA]</scope>
    <source>
        <strain evidence="1 2">PP10</strain>
    </source>
</reference>
<evidence type="ECO:0000313" key="2">
    <source>
        <dbReference type="Proteomes" id="UP001302274"/>
    </source>
</evidence>
<gene>
    <name evidence="1" type="ORF">SHI21_17660</name>
</gene>